<evidence type="ECO:0000256" key="1">
    <source>
        <dbReference type="ARBA" id="ARBA00000032"/>
    </source>
</evidence>
<feature type="non-terminal residue" evidence="8">
    <location>
        <position position="241"/>
    </location>
</feature>
<dbReference type="InterPro" id="IPR025733">
    <property type="entry name" value="PAPs_C"/>
</dbReference>
<keyword evidence="5" id="KW-0325">Glycoprotein</keyword>
<dbReference type="Proteomes" id="UP001295469">
    <property type="component" value="Chromosome C07"/>
</dbReference>
<dbReference type="GO" id="GO:0003993">
    <property type="term" value="F:acid phosphatase activity"/>
    <property type="evidence" value="ECO:0007669"/>
    <property type="project" value="UniProtKB-EC"/>
</dbReference>
<sequence length="241" mass="28428">QGENKPFTPFTHRYRTPYRASGSTETFWNSIKRGPAYIIVLSSFLAYGKRSFKIFHTLFFMPYSNLFHLFLDKEFPKVNRTETPWLIVLNHSPWYNSYDYHYMEGETMRVMYELWFVKNKVDIVFSGHVHAYERSERISNIAYNVVNGICSPVRDQSAPVYITIGDGGNIEGLATKMTEPQPKYSAFREASFGHTILSIKNRTHTHYGWHRNQDSYTVEADTMWFYNRFWHPINDSPSFHS</sequence>
<protein>
    <recommendedName>
        <fullName evidence="3">acid phosphatase</fullName>
        <ecNumber evidence="3">3.1.3.2</ecNumber>
    </recommendedName>
</protein>
<name>A0A816M4J1_BRANA</name>
<dbReference type="Gene3D" id="3.60.21.10">
    <property type="match status" value="1"/>
</dbReference>
<keyword evidence="4" id="KW-0732">Signal</keyword>
<evidence type="ECO:0000256" key="5">
    <source>
        <dbReference type="ARBA" id="ARBA00023180"/>
    </source>
</evidence>
<organism evidence="8">
    <name type="scientific">Brassica napus</name>
    <name type="common">Rape</name>
    <dbReference type="NCBI Taxonomy" id="3708"/>
    <lineage>
        <taxon>Eukaryota</taxon>
        <taxon>Viridiplantae</taxon>
        <taxon>Streptophyta</taxon>
        <taxon>Embryophyta</taxon>
        <taxon>Tracheophyta</taxon>
        <taxon>Spermatophyta</taxon>
        <taxon>Magnoliopsida</taxon>
        <taxon>eudicotyledons</taxon>
        <taxon>Gunneridae</taxon>
        <taxon>Pentapetalae</taxon>
        <taxon>rosids</taxon>
        <taxon>malvids</taxon>
        <taxon>Brassicales</taxon>
        <taxon>Brassicaceae</taxon>
        <taxon>Brassiceae</taxon>
        <taxon>Brassica</taxon>
    </lineage>
</organism>
<dbReference type="CDD" id="cd00839">
    <property type="entry name" value="MPP_PAPs"/>
    <property type="match status" value="1"/>
</dbReference>
<dbReference type="InterPro" id="IPR041792">
    <property type="entry name" value="MPP_PAP"/>
</dbReference>
<evidence type="ECO:0000259" key="6">
    <source>
        <dbReference type="Pfam" id="PF00149"/>
    </source>
</evidence>
<dbReference type="Pfam" id="PF14008">
    <property type="entry name" value="Metallophos_C"/>
    <property type="match status" value="1"/>
</dbReference>
<gene>
    <name evidence="8" type="ORF">DARMORV10_C07P19670.1</name>
</gene>
<evidence type="ECO:0000256" key="3">
    <source>
        <dbReference type="ARBA" id="ARBA00012646"/>
    </source>
</evidence>
<reference evidence="8" key="1">
    <citation type="submission" date="2021-01" db="EMBL/GenBank/DDBJ databases">
        <authorList>
            <consortium name="Genoscope - CEA"/>
            <person name="William W."/>
        </authorList>
    </citation>
    <scope>NUCLEOTIDE SEQUENCE</scope>
</reference>
<dbReference type="InterPro" id="IPR004843">
    <property type="entry name" value="Calcineurin-like_PHP"/>
</dbReference>
<evidence type="ECO:0000256" key="2">
    <source>
        <dbReference type="ARBA" id="ARBA00001947"/>
    </source>
</evidence>
<dbReference type="SUPFAM" id="SSF56300">
    <property type="entry name" value="Metallo-dependent phosphatases"/>
    <property type="match status" value="1"/>
</dbReference>
<comment type="catalytic activity">
    <reaction evidence="1">
        <text>a phosphate monoester + H2O = an alcohol + phosphate</text>
        <dbReference type="Rhea" id="RHEA:15017"/>
        <dbReference type="ChEBI" id="CHEBI:15377"/>
        <dbReference type="ChEBI" id="CHEBI:30879"/>
        <dbReference type="ChEBI" id="CHEBI:43474"/>
        <dbReference type="ChEBI" id="CHEBI:67140"/>
        <dbReference type="EC" id="3.1.3.2"/>
    </reaction>
</comment>
<feature type="domain" description="Purple acid phosphatase C-terminal" evidence="7">
    <location>
        <begin position="158"/>
        <end position="217"/>
    </location>
</feature>
<evidence type="ECO:0000259" key="7">
    <source>
        <dbReference type="Pfam" id="PF14008"/>
    </source>
</evidence>
<proteinExistence type="predicted"/>
<accession>A0A816M4J1</accession>
<dbReference type="InterPro" id="IPR039331">
    <property type="entry name" value="PAPs-like"/>
</dbReference>
<dbReference type="AlphaFoldDB" id="A0A816M4J1"/>
<dbReference type="PANTHER" id="PTHR22953">
    <property type="entry name" value="ACID PHOSPHATASE RELATED"/>
    <property type="match status" value="1"/>
</dbReference>
<dbReference type="InterPro" id="IPR029052">
    <property type="entry name" value="Metallo-depent_PP-like"/>
</dbReference>
<dbReference type="PANTHER" id="PTHR22953:SF86">
    <property type="entry name" value="PURPLE ACID PHOSPHATASE 10"/>
    <property type="match status" value="1"/>
</dbReference>
<dbReference type="Pfam" id="PF00149">
    <property type="entry name" value="Metallophos"/>
    <property type="match status" value="1"/>
</dbReference>
<dbReference type="EC" id="3.1.3.2" evidence="3"/>
<comment type="cofactor">
    <cofactor evidence="2">
        <name>Zn(2+)</name>
        <dbReference type="ChEBI" id="CHEBI:29105"/>
    </cofactor>
</comment>
<evidence type="ECO:0000313" key="8">
    <source>
        <dbReference type="EMBL" id="CAF1976160.1"/>
    </source>
</evidence>
<evidence type="ECO:0000256" key="4">
    <source>
        <dbReference type="ARBA" id="ARBA00022729"/>
    </source>
</evidence>
<feature type="domain" description="Calcineurin-like phosphoesterase" evidence="6">
    <location>
        <begin position="3"/>
        <end position="132"/>
    </location>
</feature>
<dbReference type="EMBL" id="HG994371">
    <property type="protein sequence ID" value="CAF1976160.1"/>
    <property type="molecule type" value="Genomic_DNA"/>
</dbReference>